<evidence type="ECO:0000256" key="2">
    <source>
        <dbReference type="ARBA" id="ARBA00023015"/>
    </source>
</evidence>
<dbReference type="GO" id="GO:0003677">
    <property type="term" value="F:DNA binding"/>
    <property type="evidence" value="ECO:0007669"/>
    <property type="project" value="UniProtKB-UniRule"/>
</dbReference>
<dbReference type="InterPro" id="IPR016032">
    <property type="entry name" value="Sig_transdc_resp-reg_C-effctor"/>
</dbReference>
<dbReference type="Pfam" id="PF03704">
    <property type="entry name" value="BTAD"/>
    <property type="match status" value="1"/>
</dbReference>
<dbReference type="Pfam" id="PF13424">
    <property type="entry name" value="TPR_12"/>
    <property type="match status" value="1"/>
</dbReference>
<proteinExistence type="inferred from homology"/>
<dbReference type="Gene3D" id="1.25.40.10">
    <property type="entry name" value="Tetratricopeptide repeat domain"/>
    <property type="match status" value="3"/>
</dbReference>
<gene>
    <name evidence="9" type="ORF">Cci01nite_28330</name>
</gene>
<dbReference type="SMART" id="SM01043">
    <property type="entry name" value="BTAD"/>
    <property type="match status" value="1"/>
</dbReference>
<sequence length="1079" mass="115212">MRFSVLGPVAVVRGGDAVPLARSQRRGLLALLLLNANRIVTIAQITEAMWGGAAPPTARKQIHSAIHAIRAGLREFGAEHVLHGDLSGYAVRVGADELDLADFQRQWQQGRSAAADGRTGEAVGALRAALRVWSGPPLGGASGAFVEGARARLEEQRLTAIEDVIECELVLGRHESVLIEFGHLADQHPLRERLHGRLMLALYRSGRQPEALQSFHRLRLLLAEEQGLDPSRSLRALHDAMLREDGGLDGAMSTGDWWTATPAWPAFTPVPSATAPPTAVRPEGGPARTPPRLLPPDPPGFVGRDGYLRQLDELRPDPMADPGTTPIAVITGGGGMGKTALAVHWAYRAAKSFPDGQLFLDLRGHAVDAPLTLTEALSRLLLALGVPAEQIPARQEHAVDLYRTATATRSLLVVLDNARTAEQVRPLLPGAGMVLVTSRSRLTGLVARDGAHPCALDVLTPAESEAVLAHTIGAERMRAEPDAVRRLARLCAGLPLALRIAAANLRTHQQRPVDAYVAELDGDRRLAQLAVPEDDETALRATFDLSYLALAPDCRQLFRLLSLVPGPHFTAAAAGALARTSPAQAGAVLSALAEAHLLTEPADGCFAFHDLLRQYAADLAREQDDPVALRQALARLHGYYLHSADGAARVIYPHLLRLPWPPVVDVAAETFDEHGRASAWLDRELPNLTAVITAVPLPQNRADVYVLADMLRGYFFLRMLAPEWDLCTAAALRAAQADGDEQAQAAVYLSIADLRWRQGAHDDAIDAYTRALDLCERCGWTEGEATVVGNLGGVHRLRGDLRQAADHIARSLSLNTRLGRLAGQAVNLGNLALIHGELGRLRAAHDMYGQALLLYRQLSSRSGEAVCLTNLGEVGHWLGDAAAPNHLAAALVVHREVSDRAGEADTLRCLAAVEASGGDLAEAQRRAESALALTRDCGDRRVEANTLTTLADIHHRRGSHGVALEMYEAAATLSRAAGRRYAEALAQVGQAGVRSGQGAHDEAYELATRALAAARGAGYRMVEGLATVELARAVARSRPGDACTLGEQALVLLRETGHRPGVAAASELLAALAAVPPAP</sequence>
<dbReference type="PROSITE" id="PS50005">
    <property type="entry name" value="TPR"/>
    <property type="match status" value="1"/>
</dbReference>
<evidence type="ECO:0000256" key="7">
    <source>
        <dbReference type="SAM" id="MobiDB-lite"/>
    </source>
</evidence>
<evidence type="ECO:0000256" key="1">
    <source>
        <dbReference type="ARBA" id="ARBA00005820"/>
    </source>
</evidence>
<reference evidence="9 10" key="1">
    <citation type="submission" date="2021-01" db="EMBL/GenBank/DDBJ databases">
        <title>Whole genome shotgun sequence of Catellatospora citrea NBRC 14495.</title>
        <authorList>
            <person name="Komaki H."/>
            <person name="Tamura T."/>
        </authorList>
    </citation>
    <scope>NUCLEOTIDE SEQUENCE [LARGE SCALE GENOMIC DNA]</scope>
    <source>
        <strain evidence="9 10">NBRC 14495</strain>
    </source>
</reference>
<dbReference type="PRINTS" id="PR00364">
    <property type="entry name" value="DISEASERSIST"/>
</dbReference>
<organism evidence="9 10">
    <name type="scientific">Catellatospora citrea</name>
    <dbReference type="NCBI Taxonomy" id="53366"/>
    <lineage>
        <taxon>Bacteria</taxon>
        <taxon>Bacillati</taxon>
        <taxon>Actinomycetota</taxon>
        <taxon>Actinomycetes</taxon>
        <taxon>Micromonosporales</taxon>
        <taxon>Micromonosporaceae</taxon>
        <taxon>Catellatospora</taxon>
    </lineage>
</organism>
<dbReference type="InterPro" id="IPR036388">
    <property type="entry name" value="WH-like_DNA-bd_sf"/>
</dbReference>
<dbReference type="SMART" id="SM00862">
    <property type="entry name" value="Trans_reg_C"/>
    <property type="match status" value="1"/>
</dbReference>
<feature type="compositionally biased region" description="Pro residues" evidence="7">
    <location>
        <begin position="288"/>
        <end position="299"/>
    </location>
</feature>
<comment type="similarity">
    <text evidence="1">Belongs to the AfsR/DnrI/RedD regulatory family.</text>
</comment>
<keyword evidence="10" id="KW-1185">Reference proteome</keyword>
<evidence type="ECO:0000313" key="9">
    <source>
        <dbReference type="EMBL" id="GIF97739.1"/>
    </source>
</evidence>
<keyword evidence="3 6" id="KW-0238">DNA-binding</keyword>
<keyword evidence="4" id="KW-0804">Transcription</keyword>
<dbReference type="InterPro" id="IPR001867">
    <property type="entry name" value="OmpR/PhoB-type_DNA-bd"/>
</dbReference>
<dbReference type="EMBL" id="BONH01000009">
    <property type="protein sequence ID" value="GIF97739.1"/>
    <property type="molecule type" value="Genomic_DNA"/>
</dbReference>
<evidence type="ECO:0000256" key="5">
    <source>
        <dbReference type="PROSITE-ProRule" id="PRU00339"/>
    </source>
</evidence>
<feature type="region of interest" description="Disordered" evidence="7">
    <location>
        <begin position="274"/>
        <end position="299"/>
    </location>
</feature>
<dbReference type="PANTHER" id="PTHR35807:SF1">
    <property type="entry name" value="TRANSCRIPTIONAL REGULATOR REDD"/>
    <property type="match status" value="1"/>
</dbReference>
<name>A0A8J3KBT4_9ACTN</name>
<evidence type="ECO:0000256" key="4">
    <source>
        <dbReference type="ARBA" id="ARBA00023163"/>
    </source>
</evidence>
<dbReference type="InterPro" id="IPR005158">
    <property type="entry name" value="BTAD"/>
</dbReference>
<feature type="DNA-binding region" description="OmpR/PhoB-type" evidence="6">
    <location>
        <begin position="1"/>
        <end position="93"/>
    </location>
</feature>
<dbReference type="InterPro" id="IPR019734">
    <property type="entry name" value="TPR_rpt"/>
</dbReference>
<feature type="domain" description="OmpR/PhoB-type" evidence="8">
    <location>
        <begin position="1"/>
        <end position="93"/>
    </location>
</feature>
<keyword evidence="2" id="KW-0805">Transcription regulation</keyword>
<dbReference type="InterPro" id="IPR027417">
    <property type="entry name" value="P-loop_NTPase"/>
</dbReference>
<evidence type="ECO:0000256" key="6">
    <source>
        <dbReference type="PROSITE-ProRule" id="PRU01091"/>
    </source>
</evidence>
<dbReference type="GO" id="GO:0000160">
    <property type="term" value="P:phosphorelay signal transduction system"/>
    <property type="evidence" value="ECO:0007669"/>
    <property type="project" value="InterPro"/>
</dbReference>
<dbReference type="InterPro" id="IPR051677">
    <property type="entry name" value="AfsR-DnrI-RedD_regulator"/>
</dbReference>
<dbReference type="GO" id="GO:0006355">
    <property type="term" value="P:regulation of DNA-templated transcription"/>
    <property type="evidence" value="ECO:0007669"/>
    <property type="project" value="InterPro"/>
</dbReference>
<dbReference type="Gene3D" id="3.40.50.300">
    <property type="entry name" value="P-loop containing nucleotide triphosphate hydrolases"/>
    <property type="match status" value="1"/>
</dbReference>
<dbReference type="AlphaFoldDB" id="A0A8J3KBT4"/>
<keyword evidence="5" id="KW-0802">TPR repeat</keyword>
<dbReference type="SUPFAM" id="SSF52540">
    <property type="entry name" value="P-loop containing nucleoside triphosphate hydrolases"/>
    <property type="match status" value="1"/>
</dbReference>
<dbReference type="RefSeq" id="WP_147432690.1">
    <property type="nucleotide sequence ID" value="NZ_BONH01000009.1"/>
</dbReference>
<dbReference type="InterPro" id="IPR011990">
    <property type="entry name" value="TPR-like_helical_dom_sf"/>
</dbReference>
<dbReference type="Gene3D" id="1.10.10.10">
    <property type="entry name" value="Winged helix-like DNA-binding domain superfamily/Winged helix DNA-binding domain"/>
    <property type="match status" value="1"/>
</dbReference>
<dbReference type="Proteomes" id="UP000659904">
    <property type="component" value="Unassembled WGS sequence"/>
</dbReference>
<accession>A0A8J3KBT4</accession>
<dbReference type="SUPFAM" id="SSF46894">
    <property type="entry name" value="C-terminal effector domain of the bipartite response regulators"/>
    <property type="match status" value="1"/>
</dbReference>
<evidence type="ECO:0000313" key="10">
    <source>
        <dbReference type="Proteomes" id="UP000659904"/>
    </source>
</evidence>
<evidence type="ECO:0000259" key="8">
    <source>
        <dbReference type="PROSITE" id="PS51755"/>
    </source>
</evidence>
<protein>
    <submittedName>
        <fullName evidence="9">SARP family transcriptional regulator</fullName>
    </submittedName>
</protein>
<dbReference type="PROSITE" id="PS51755">
    <property type="entry name" value="OMPR_PHOB"/>
    <property type="match status" value="1"/>
</dbReference>
<dbReference type="SUPFAM" id="SSF48452">
    <property type="entry name" value="TPR-like"/>
    <property type="match status" value="3"/>
</dbReference>
<dbReference type="CDD" id="cd15831">
    <property type="entry name" value="BTAD"/>
    <property type="match status" value="1"/>
</dbReference>
<comment type="caution">
    <text evidence="9">The sequence shown here is derived from an EMBL/GenBank/DDBJ whole genome shotgun (WGS) entry which is preliminary data.</text>
</comment>
<dbReference type="SMART" id="SM00028">
    <property type="entry name" value="TPR"/>
    <property type="match status" value="6"/>
</dbReference>
<dbReference type="PANTHER" id="PTHR35807">
    <property type="entry name" value="TRANSCRIPTIONAL REGULATOR REDD-RELATED"/>
    <property type="match status" value="1"/>
</dbReference>
<feature type="repeat" description="TPR" evidence="5">
    <location>
        <begin position="745"/>
        <end position="778"/>
    </location>
</feature>
<evidence type="ECO:0000256" key="3">
    <source>
        <dbReference type="ARBA" id="ARBA00023125"/>
    </source>
</evidence>
<feature type="compositionally biased region" description="Low complexity" evidence="7">
    <location>
        <begin position="274"/>
        <end position="287"/>
    </location>
</feature>